<dbReference type="EMBL" id="JAUJLE010000344">
    <property type="protein sequence ID" value="KAK0959832.1"/>
    <property type="molecule type" value="Genomic_DNA"/>
</dbReference>
<keyword evidence="4" id="KW-1185">Reference proteome</keyword>
<dbReference type="InterPro" id="IPR015943">
    <property type="entry name" value="WD40/YVTN_repeat-like_dom_sf"/>
</dbReference>
<evidence type="ECO:0000256" key="1">
    <source>
        <dbReference type="SAM" id="MobiDB-lite"/>
    </source>
</evidence>
<evidence type="ECO:0000256" key="2">
    <source>
        <dbReference type="SAM" id="SignalP"/>
    </source>
</evidence>
<feature type="chain" id="PRO_5043039781" evidence="2">
    <location>
        <begin position="20"/>
        <end position="389"/>
    </location>
</feature>
<evidence type="ECO:0000313" key="4">
    <source>
        <dbReference type="Proteomes" id="UP001175353"/>
    </source>
</evidence>
<dbReference type="SUPFAM" id="SSF50969">
    <property type="entry name" value="YVTN repeat-like/Quinoprotein amine dehydrogenase"/>
    <property type="match status" value="1"/>
</dbReference>
<dbReference type="InterPro" id="IPR011044">
    <property type="entry name" value="Quino_amine_DH_bsu"/>
</dbReference>
<dbReference type="Proteomes" id="UP001175353">
    <property type="component" value="Unassembled WGS sequence"/>
</dbReference>
<name>A0AAN6HDW9_9PEZI</name>
<reference evidence="3" key="1">
    <citation type="submission" date="2023-06" db="EMBL/GenBank/DDBJ databases">
        <title>Black Yeasts Isolated from many extreme environments.</title>
        <authorList>
            <person name="Coleine C."/>
            <person name="Stajich J.E."/>
            <person name="Selbmann L."/>
        </authorList>
    </citation>
    <scope>NUCLEOTIDE SEQUENCE</scope>
    <source>
        <strain evidence="3">CCFEE 5200</strain>
    </source>
</reference>
<comment type="caution">
    <text evidence="3">The sequence shown here is derived from an EMBL/GenBank/DDBJ whole genome shotgun (WGS) entry which is preliminary data.</text>
</comment>
<feature type="signal peptide" evidence="2">
    <location>
        <begin position="1"/>
        <end position="19"/>
    </location>
</feature>
<accession>A0AAN6HDW9</accession>
<dbReference type="Gene3D" id="2.130.10.10">
    <property type="entry name" value="YVTN repeat-like/Quinoprotein amine dehydrogenase"/>
    <property type="match status" value="1"/>
</dbReference>
<organism evidence="3 4">
    <name type="scientific">Friedmanniomyces endolithicus</name>
    <dbReference type="NCBI Taxonomy" id="329885"/>
    <lineage>
        <taxon>Eukaryota</taxon>
        <taxon>Fungi</taxon>
        <taxon>Dikarya</taxon>
        <taxon>Ascomycota</taxon>
        <taxon>Pezizomycotina</taxon>
        <taxon>Dothideomycetes</taxon>
        <taxon>Dothideomycetidae</taxon>
        <taxon>Mycosphaerellales</taxon>
        <taxon>Teratosphaeriaceae</taxon>
        <taxon>Friedmanniomyces</taxon>
    </lineage>
</organism>
<gene>
    <name evidence="3" type="ORF">LTR91_020645</name>
</gene>
<keyword evidence="2" id="KW-0732">Signal</keyword>
<sequence length="389" mass="40806">MLNNMFLPSLLLLVPTVLSAPFDIWHGHQGDGTAKAAYFLDNNPSGSAIICLRIGFDGIVNDPVRTSTGGYGAIGMNLTGFPNAVDPLISQGSVTVNGNLLLTVNAGSNTVALLHIDEQDPCQLTLVGPPADTLGEFPISVTYSEQLKTACVLNGGTKAGVSCFNVDPDHGLRTAGPLRSLGSAIDETTPPTGPPGSSSEILFNPTSSAVIVSIKGSGPPGYIVAFPVEHNQVSTAGVFNQVSDIKLDFAAIFINRTSLFLVDPSFGASTLEINSDYTVTEKVHTVISNQSAVCWANYDVATNTAYAIDAGQPVVYTLDASTGVLMGNFTADGTIGGLFDSAIGGRYMYSLALVNGVVVFDIREKKQIQFLNLTGFGERQGYTGMALWP</sequence>
<proteinExistence type="predicted"/>
<evidence type="ECO:0000313" key="3">
    <source>
        <dbReference type="EMBL" id="KAK0959832.1"/>
    </source>
</evidence>
<feature type="region of interest" description="Disordered" evidence="1">
    <location>
        <begin position="181"/>
        <end position="200"/>
    </location>
</feature>
<dbReference type="AlphaFoldDB" id="A0AAN6HDW9"/>
<protein>
    <submittedName>
        <fullName evidence="3">Uncharacterized protein</fullName>
    </submittedName>
</protein>